<dbReference type="InterPro" id="IPR050042">
    <property type="entry name" value="AcrC"/>
</dbReference>
<dbReference type="GO" id="GO:0050660">
    <property type="term" value="F:flavin adenine dinucleotide binding"/>
    <property type="evidence" value="ECO:0007669"/>
    <property type="project" value="InterPro"/>
</dbReference>
<evidence type="ECO:0000256" key="4">
    <source>
        <dbReference type="ARBA" id="ARBA00022827"/>
    </source>
</evidence>
<dbReference type="Pfam" id="PF00441">
    <property type="entry name" value="Acyl-CoA_dh_1"/>
    <property type="match status" value="1"/>
</dbReference>
<dbReference type="Gene3D" id="2.40.110.10">
    <property type="entry name" value="Butyryl-CoA Dehydrogenase, subunit A, domain 2"/>
    <property type="match status" value="1"/>
</dbReference>
<gene>
    <name evidence="10" type="ORF">GOM49_10620</name>
</gene>
<dbReference type="PIRSF" id="PIRSF016578">
    <property type="entry name" value="HsaA"/>
    <property type="match status" value="1"/>
</dbReference>
<evidence type="ECO:0000259" key="8">
    <source>
        <dbReference type="Pfam" id="PF02770"/>
    </source>
</evidence>
<dbReference type="InterPro" id="IPR037069">
    <property type="entry name" value="AcylCoA_DH/ox_N_sf"/>
</dbReference>
<dbReference type="InterPro" id="IPR006089">
    <property type="entry name" value="Acyl-CoA_DH_CS"/>
</dbReference>
<dbReference type="Pfam" id="PF02770">
    <property type="entry name" value="Acyl-CoA_dh_M"/>
    <property type="match status" value="1"/>
</dbReference>
<accession>A0A6I6EP51</accession>
<proteinExistence type="inferred from homology"/>
<reference evidence="10 11" key="1">
    <citation type="submission" date="2019-12" db="EMBL/GenBank/DDBJ databases">
        <title>Genome sequenceing of Clostridium bovifaecis.</title>
        <authorList>
            <person name="Yao Y."/>
        </authorList>
    </citation>
    <scope>NUCLEOTIDE SEQUENCE [LARGE SCALE GENOMIC DNA]</scope>
    <source>
        <strain evidence="10 11">BXX</strain>
    </source>
</reference>
<organism evidence="10 11">
    <name type="scientific">Clostridium bovifaecis</name>
    <dbReference type="NCBI Taxonomy" id="2184719"/>
    <lineage>
        <taxon>Bacteria</taxon>
        <taxon>Bacillati</taxon>
        <taxon>Bacillota</taxon>
        <taxon>Clostridia</taxon>
        <taxon>Eubacteriales</taxon>
        <taxon>Clostridiaceae</taxon>
        <taxon>Clostridium</taxon>
    </lineage>
</organism>
<dbReference type="PROSITE" id="PS00072">
    <property type="entry name" value="ACYL_COA_DH_1"/>
    <property type="match status" value="1"/>
</dbReference>
<keyword evidence="4 6" id="KW-0274">FAD</keyword>
<dbReference type="Gene3D" id="1.10.540.10">
    <property type="entry name" value="Acyl-CoA dehydrogenase/oxidase, N-terminal domain"/>
    <property type="match status" value="1"/>
</dbReference>
<evidence type="ECO:0000313" key="11">
    <source>
        <dbReference type="Proteomes" id="UP000422764"/>
    </source>
</evidence>
<dbReference type="InterPro" id="IPR046373">
    <property type="entry name" value="Acyl-CoA_Oxase/DH_mid-dom_sf"/>
</dbReference>
<dbReference type="SUPFAM" id="SSF56645">
    <property type="entry name" value="Acyl-CoA dehydrogenase NM domain-like"/>
    <property type="match status" value="1"/>
</dbReference>
<name>A0A6I6EP51_9CLOT</name>
<dbReference type="EMBL" id="CP046522">
    <property type="protein sequence ID" value="QGU95482.1"/>
    <property type="molecule type" value="Genomic_DNA"/>
</dbReference>
<keyword evidence="5 6" id="KW-0560">Oxidoreductase</keyword>
<dbReference type="InterPro" id="IPR036250">
    <property type="entry name" value="AcylCo_DH-like_C"/>
</dbReference>
<evidence type="ECO:0000259" key="7">
    <source>
        <dbReference type="Pfam" id="PF00441"/>
    </source>
</evidence>
<evidence type="ECO:0000256" key="5">
    <source>
        <dbReference type="ARBA" id="ARBA00023002"/>
    </source>
</evidence>
<evidence type="ECO:0000256" key="2">
    <source>
        <dbReference type="ARBA" id="ARBA00009347"/>
    </source>
</evidence>
<dbReference type="Pfam" id="PF02771">
    <property type="entry name" value="Acyl-CoA_dh_N"/>
    <property type="match status" value="1"/>
</dbReference>
<dbReference type="InterPro" id="IPR006091">
    <property type="entry name" value="Acyl-CoA_Oxase/DH_mid-dom"/>
</dbReference>
<comment type="cofactor">
    <cofactor evidence="1 6">
        <name>FAD</name>
        <dbReference type="ChEBI" id="CHEBI:57692"/>
    </cofactor>
</comment>
<evidence type="ECO:0000256" key="3">
    <source>
        <dbReference type="ARBA" id="ARBA00022630"/>
    </source>
</evidence>
<dbReference type="GO" id="GO:0043958">
    <property type="term" value="F:acryloyl-CoA reductase (NADH) activity"/>
    <property type="evidence" value="ECO:0007669"/>
    <property type="project" value="InterPro"/>
</dbReference>
<evidence type="ECO:0000256" key="1">
    <source>
        <dbReference type="ARBA" id="ARBA00001974"/>
    </source>
</evidence>
<dbReference type="GO" id="GO:0003995">
    <property type="term" value="F:acyl-CoA dehydrogenase activity"/>
    <property type="evidence" value="ECO:0007669"/>
    <property type="project" value="InterPro"/>
</dbReference>
<evidence type="ECO:0000259" key="9">
    <source>
        <dbReference type="Pfam" id="PF02771"/>
    </source>
</evidence>
<sequence>MDFKFTDAQLMLQKVAREFAENEVGPIAAEIDKTGRFPRETFDKMTKIGFTGIGTPVEYGGSGGNDIDKVIVVSEIAKKCGATAAILSIHTIFAQVLQKFGTEEQKQKYLPQVTSGGCLGAFALTEPNAGSDAGAAKTTAILDGDEYVLNGTKCFISGGGQAQHLLIFALTDPTKGLKGLSCILVEKGTPGFTIGKIEEKMGIHGSETVELIFDNCRVPKENLVGKEGKGFMMAMTALDGARIGVAAQALGIAEGALEESVKYMKERVQFGKPLTALQGLTWYISDMATKIEAARWLVYYAAHLKATGQPHTKEAAMAKINAAETARFVTNLALQVHGGYGYMKDYPLERMYRDAKITEIYEGTSEIHKLVISRAVLS</sequence>
<evidence type="ECO:0000256" key="6">
    <source>
        <dbReference type="RuleBase" id="RU362125"/>
    </source>
</evidence>
<dbReference type="AlphaFoldDB" id="A0A6I6EP51"/>
<feature type="domain" description="Acyl-CoA dehydrogenase/oxidase C-terminal" evidence="7">
    <location>
        <begin position="228"/>
        <end position="377"/>
    </location>
</feature>
<dbReference type="FunFam" id="1.10.540.10:FF:000002">
    <property type="entry name" value="Acyl-CoA dehydrogenase FadE19"/>
    <property type="match status" value="1"/>
</dbReference>
<dbReference type="SUPFAM" id="SSF47203">
    <property type="entry name" value="Acyl-CoA dehydrogenase C-terminal domain-like"/>
    <property type="match status" value="1"/>
</dbReference>
<comment type="similarity">
    <text evidence="2 6">Belongs to the acyl-CoA dehydrogenase family.</text>
</comment>
<dbReference type="InterPro" id="IPR009075">
    <property type="entry name" value="AcylCo_DH/oxidase_C"/>
</dbReference>
<dbReference type="PROSITE" id="PS00073">
    <property type="entry name" value="ACYL_COA_DH_2"/>
    <property type="match status" value="1"/>
</dbReference>
<dbReference type="PANTHER" id="PTHR43884">
    <property type="entry name" value="ACYL-COA DEHYDROGENASE"/>
    <property type="match status" value="1"/>
</dbReference>
<dbReference type="FunFam" id="2.40.110.10:FF:000001">
    <property type="entry name" value="Acyl-CoA dehydrogenase, mitochondrial"/>
    <property type="match status" value="1"/>
</dbReference>
<dbReference type="Gene3D" id="1.20.140.10">
    <property type="entry name" value="Butyryl-CoA Dehydrogenase, subunit A, domain 3"/>
    <property type="match status" value="1"/>
</dbReference>
<dbReference type="NCBIfam" id="NF042972">
    <property type="entry name" value="AcrlCoAredClosAcrC"/>
    <property type="match status" value="1"/>
</dbReference>
<dbReference type="PANTHER" id="PTHR43884:SF12">
    <property type="entry name" value="ISOVALERYL-COA DEHYDROGENASE, MITOCHONDRIAL-RELATED"/>
    <property type="match status" value="1"/>
</dbReference>
<evidence type="ECO:0000313" key="10">
    <source>
        <dbReference type="EMBL" id="QGU95482.1"/>
    </source>
</evidence>
<keyword evidence="11" id="KW-1185">Reference proteome</keyword>
<dbReference type="FunFam" id="1.20.140.10:FF:000004">
    <property type="entry name" value="Acyl-CoA dehydrogenase FadE25"/>
    <property type="match status" value="1"/>
</dbReference>
<feature type="domain" description="Acyl-CoA dehydrogenase/oxidase N-terminal" evidence="9">
    <location>
        <begin position="6"/>
        <end position="116"/>
    </location>
</feature>
<keyword evidence="3 6" id="KW-0285">Flavoprotein</keyword>
<dbReference type="InterPro" id="IPR009100">
    <property type="entry name" value="AcylCoA_DH/oxidase_NM_dom_sf"/>
</dbReference>
<feature type="domain" description="Acyl-CoA oxidase/dehydrogenase middle" evidence="8">
    <location>
        <begin position="121"/>
        <end position="216"/>
    </location>
</feature>
<dbReference type="InterPro" id="IPR013786">
    <property type="entry name" value="AcylCoA_DH/ox_N"/>
</dbReference>
<dbReference type="Proteomes" id="UP000422764">
    <property type="component" value="Chromosome"/>
</dbReference>
<protein>
    <submittedName>
        <fullName evidence="10">Acyl-CoA dehydrogenase</fullName>
    </submittedName>
</protein>